<comment type="caution">
    <text evidence="10">The sequence shown here is derived from an EMBL/GenBank/DDBJ whole genome shotgun (WGS) entry which is preliminary data.</text>
</comment>
<comment type="catalytic activity">
    <reaction evidence="7">
        <text>D-glucose 6-phosphate + NADP(+) = 6-phospho-D-glucono-1,5-lactone + NADPH + H(+)</text>
        <dbReference type="Rhea" id="RHEA:15841"/>
        <dbReference type="ChEBI" id="CHEBI:15378"/>
        <dbReference type="ChEBI" id="CHEBI:57783"/>
        <dbReference type="ChEBI" id="CHEBI:57955"/>
        <dbReference type="ChEBI" id="CHEBI:58349"/>
        <dbReference type="ChEBI" id="CHEBI:61548"/>
        <dbReference type="EC" id="1.1.1.49"/>
    </reaction>
</comment>
<evidence type="ECO:0000313" key="11">
    <source>
        <dbReference type="Proteomes" id="UP000050874"/>
    </source>
</evidence>
<dbReference type="GO" id="GO:0009051">
    <property type="term" value="P:pentose-phosphate shunt, oxidative branch"/>
    <property type="evidence" value="ECO:0007669"/>
    <property type="project" value="TreeGrafter"/>
</dbReference>
<evidence type="ECO:0000259" key="8">
    <source>
        <dbReference type="Pfam" id="PF00479"/>
    </source>
</evidence>
<dbReference type="Pfam" id="PF02781">
    <property type="entry name" value="G6PD_C"/>
    <property type="match status" value="1"/>
</dbReference>
<keyword evidence="6 7" id="KW-0119">Carbohydrate metabolism</keyword>
<dbReference type="InterPro" id="IPR019796">
    <property type="entry name" value="G6P_DH_AS"/>
</dbReference>
<evidence type="ECO:0000256" key="1">
    <source>
        <dbReference type="ARBA" id="ARBA00004937"/>
    </source>
</evidence>
<feature type="binding site" evidence="7">
    <location>
        <position position="138"/>
    </location>
    <ligand>
        <name>NADP(+)</name>
        <dbReference type="ChEBI" id="CHEBI:58349"/>
    </ligand>
</feature>
<dbReference type="InterPro" id="IPR036291">
    <property type="entry name" value="NAD(P)-bd_dom_sf"/>
</dbReference>
<dbReference type="UniPathway" id="UPA00115">
    <property type="reaction ID" value="UER00408"/>
</dbReference>
<dbReference type="InterPro" id="IPR001282">
    <property type="entry name" value="G6P_DH"/>
</dbReference>
<keyword evidence="4 7" id="KW-0521">NADP</keyword>
<comment type="pathway">
    <text evidence="1 7">Carbohydrate degradation; pentose phosphate pathway; D-ribulose 5-phosphate from D-glucose 6-phosphate (oxidative stage): step 1/3.</text>
</comment>
<gene>
    <name evidence="7" type="primary">zwf</name>
    <name evidence="10" type="ORF">ABR63_03850</name>
</gene>
<dbReference type="PRINTS" id="PR00079">
    <property type="entry name" value="G6PDHDRGNASE"/>
</dbReference>
<dbReference type="SUPFAM" id="SSF51735">
    <property type="entry name" value="NAD(P)-binding Rossmann-fold domains"/>
    <property type="match status" value="1"/>
</dbReference>
<dbReference type="InterPro" id="IPR022674">
    <property type="entry name" value="G6P_DH_NAD-bd"/>
</dbReference>
<evidence type="ECO:0000313" key="10">
    <source>
        <dbReference type="EMBL" id="KRO41389.1"/>
    </source>
</evidence>
<evidence type="ECO:0000256" key="2">
    <source>
        <dbReference type="ARBA" id="ARBA00009975"/>
    </source>
</evidence>
<dbReference type="GO" id="GO:0050661">
    <property type="term" value="F:NADP binding"/>
    <property type="evidence" value="ECO:0007669"/>
    <property type="project" value="UniProtKB-UniRule"/>
</dbReference>
<evidence type="ECO:0000259" key="9">
    <source>
        <dbReference type="Pfam" id="PF02781"/>
    </source>
</evidence>
<dbReference type="SUPFAM" id="SSF55347">
    <property type="entry name" value="Glyceraldehyde-3-phosphate dehydrogenase-like, C-terminal domain"/>
    <property type="match status" value="1"/>
</dbReference>
<dbReference type="PANTHER" id="PTHR23429">
    <property type="entry name" value="GLUCOSE-6-PHOSPHATE 1-DEHYDROGENASE G6PD"/>
    <property type="match status" value="1"/>
</dbReference>
<dbReference type="NCBIfam" id="TIGR00871">
    <property type="entry name" value="zwf"/>
    <property type="match status" value="1"/>
</dbReference>
<dbReference type="Pfam" id="PF00479">
    <property type="entry name" value="G6PD_N"/>
    <property type="match status" value="1"/>
</dbReference>
<comment type="similarity">
    <text evidence="2 7">Belongs to the glucose-6-phosphate dehydrogenase family.</text>
</comment>
<feature type="binding site" evidence="7">
    <location>
        <position position="330"/>
    </location>
    <ligand>
        <name>substrate</name>
    </ligand>
</feature>
<evidence type="ECO:0000256" key="4">
    <source>
        <dbReference type="ARBA" id="ARBA00022857"/>
    </source>
</evidence>
<proteinExistence type="inferred from homology"/>
<dbReference type="PANTHER" id="PTHR23429:SF0">
    <property type="entry name" value="GLUCOSE-6-PHOSPHATE 1-DEHYDROGENASE"/>
    <property type="match status" value="1"/>
</dbReference>
<keyword evidence="3 7" id="KW-0313">Glucose metabolism</keyword>
<evidence type="ECO:0000256" key="3">
    <source>
        <dbReference type="ARBA" id="ARBA00022526"/>
    </source>
</evidence>
<feature type="active site" description="Proton acceptor" evidence="7">
    <location>
        <position position="230"/>
    </location>
</feature>
<dbReference type="GO" id="GO:0004345">
    <property type="term" value="F:glucose-6-phosphate dehydrogenase activity"/>
    <property type="evidence" value="ECO:0007669"/>
    <property type="project" value="UniProtKB-UniRule"/>
</dbReference>
<dbReference type="GO" id="GO:0005829">
    <property type="term" value="C:cytosol"/>
    <property type="evidence" value="ECO:0007669"/>
    <property type="project" value="TreeGrafter"/>
</dbReference>
<dbReference type="PROSITE" id="PS00069">
    <property type="entry name" value="G6P_DEHYDROGENASE"/>
    <property type="match status" value="1"/>
</dbReference>
<name>A0A0R2PYT6_9GAMM</name>
<dbReference type="Proteomes" id="UP000050874">
    <property type="component" value="Unassembled WGS sequence"/>
</dbReference>
<feature type="domain" description="Glucose-6-phosphate dehydrogenase NAD-binding" evidence="8">
    <location>
        <begin position="5"/>
        <end position="177"/>
    </location>
</feature>
<sequence length="480" mass="54990">MNLFIFGGTGDLAGRKLLPALYRHHKAERLNPETQIYGIGSREIDTKTYREDTKKNLEIYLEPEEYSEQSIDTFLLLVQYKKINFNISNDFQSLRDITTANERNLYYLAVSPSFYKIIADNLSNQSLIGPSSSIIVEKPIGTNLLSSVEINEALAKHFAENQIFRIDHYLGKEAVQNLLALRFGNILFEKIWSNVAVDHIQITVAETLGLENRGSYYDHTGAIKDMLQNHLLQILCLVAMEPPTSVNSESIRDEKLKVLRSLRHIEMNSIQDHCVIGQYKDGAIHSTPKIAYRGEEGVQDESKTETFVALKVWIDNWRWSGVPFFLRTGKRMTEKRSEIVIQFKSVPLNIFDSKKIQKDNQLIIRLQPEESIKLKIMIKKPSASGFQLQELPLDLLFNDYYEDDPLDAYERLLMDVIDNKPSLFMRRDEVETAWVFIDGLIDSISNGGLSLSKYNAGSWGPSSSDLLISQHNSKWNNEDE</sequence>
<dbReference type="EC" id="1.1.1.49" evidence="7"/>
<dbReference type="AlphaFoldDB" id="A0A0R2PYT6"/>
<evidence type="ECO:0000256" key="6">
    <source>
        <dbReference type="ARBA" id="ARBA00023277"/>
    </source>
</evidence>
<keyword evidence="5 7" id="KW-0560">Oxidoreductase</keyword>
<feature type="binding site" evidence="7">
    <location>
        <position position="168"/>
    </location>
    <ligand>
        <name>substrate</name>
    </ligand>
</feature>
<feature type="binding site" evidence="7">
    <location>
        <position position="172"/>
    </location>
    <ligand>
        <name>substrate</name>
    </ligand>
</feature>
<accession>A0A0R2PYT6</accession>
<protein>
    <recommendedName>
        <fullName evidence="7">Glucose-6-phosphate 1-dehydrogenase</fullName>
        <shortName evidence="7">G6PD</shortName>
        <ecNumber evidence="7">1.1.1.49</ecNumber>
    </recommendedName>
</protein>
<dbReference type="EMBL" id="LIAV01000003">
    <property type="protein sequence ID" value="KRO41389.1"/>
    <property type="molecule type" value="Genomic_DNA"/>
</dbReference>
<dbReference type="Gene3D" id="3.40.50.720">
    <property type="entry name" value="NAD(P)-binding Rossmann-like Domain"/>
    <property type="match status" value="1"/>
</dbReference>
<feature type="binding site" evidence="7">
    <location>
        <position position="225"/>
    </location>
    <ligand>
        <name>substrate</name>
    </ligand>
</feature>
<reference evidence="11" key="1">
    <citation type="submission" date="2015-10" db="EMBL/GenBank/DDBJ databases">
        <title>Metagenome-Assembled Genomes uncover a global brackish microbiome.</title>
        <authorList>
            <person name="Hugerth L.W."/>
            <person name="Larsson J."/>
            <person name="Alneberg J."/>
            <person name="Lindh M.V."/>
            <person name="Legrand C."/>
            <person name="Pinhassi J."/>
            <person name="Andersson A."/>
        </authorList>
    </citation>
    <scope>NUCLEOTIDE SEQUENCE [LARGE SCALE GENOMIC DNA]</scope>
</reference>
<feature type="binding site" evidence="7">
    <location>
        <position position="41"/>
    </location>
    <ligand>
        <name>NADP(+)</name>
        <dbReference type="ChEBI" id="CHEBI:58349"/>
    </ligand>
</feature>
<feature type="binding site" evidence="7">
    <location>
        <position position="335"/>
    </location>
    <ligand>
        <name>substrate</name>
    </ligand>
</feature>
<comment type="function">
    <text evidence="7">Catalyzes the oxidation of glucose 6-phosphate to 6-phosphogluconolactone.</text>
</comment>
<dbReference type="PIRSF" id="PIRSF000110">
    <property type="entry name" value="G6PD"/>
    <property type="match status" value="1"/>
</dbReference>
<comment type="caution">
    <text evidence="7">Lacks conserved residue(s) required for the propagation of feature annotation.</text>
</comment>
<evidence type="ECO:0000256" key="5">
    <source>
        <dbReference type="ARBA" id="ARBA00023002"/>
    </source>
</evidence>
<dbReference type="InterPro" id="IPR022675">
    <property type="entry name" value="G6P_DH_C"/>
</dbReference>
<evidence type="ECO:0000256" key="7">
    <source>
        <dbReference type="HAMAP-Rule" id="MF_00966"/>
    </source>
</evidence>
<feature type="binding site" evidence="7">
    <location>
        <position position="206"/>
    </location>
    <ligand>
        <name>substrate</name>
    </ligand>
</feature>
<dbReference type="Gene3D" id="3.30.360.10">
    <property type="entry name" value="Dihydrodipicolinate Reductase, domain 2"/>
    <property type="match status" value="1"/>
</dbReference>
<organism evidence="10 11">
    <name type="scientific">SAR86 cluster bacterium BACL1 MAG-120920-bin57</name>
    <dbReference type="NCBI Taxonomy" id="1655571"/>
    <lineage>
        <taxon>Bacteria</taxon>
        <taxon>Pseudomonadati</taxon>
        <taxon>Pseudomonadota</taxon>
        <taxon>Gammaproteobacteria</taxon>
        <taxon>SAR86 cluster</taxon>
    </lineage>
</organism>
<dbReference type="HAMAP" id="MF_00966">
    <property type="entry name" value="G6PD"/>
    <property type="match status" value="1"/>
</dbReference>
<feature type="domain" description="Glucose-6-phosphate dehydrogenase C-terminal" evidence="9">
    <location>
        <begin position="179"/>
        <end position="476"/>
    </location>
</feature>
<dbReference type="GO" id="GO:0006006">
    <property type="term" value="P:glucose metabolic process"/>
    <property type="evidence" value="ECO:0007669"/>
    <property type="project" value="UniProtKB-KW"/>
</dbReference>